<proteinExistence type="predicted"/>
<dbReference type="HOGENOM" id="CLU_1945194_0_0_3"/>
<gene>
    <name evidence="1" type="ORF">Cylst_4489</name>
</gene>
<reference evidence="1 2" key="1">
    <citation type="submission" date="2012-06" db="EMBL/GenBank/DDBJ databases">
        <title>Finished chromosome of genome of Cylindrospermum stagnale PCC 7417.</title>
        <authorList>
            <consortium name="US DOE Joint Genome Institute"/>
            <person name="Gugger M."/>
            <person name="Coursin T."/>
            <person name="Rippka R."/>
            <person name="Tandeau De Marsac N."/>
            <person name="Huntemann M."/>
            <person name="Wei C.-L."/>
            <person name="Han J."/>
            <person name="Detter J.C."/>
            <person name="Han C."/>
            <person name="Tapia R."/>
            <person name="Chen A."/>
            <person name="Kyrpides N."/>
            <person name="Mavromatis K."/>
            <person name="Markowitz V."/>
            <person name="Szeto E."/>
            <person name="Ivanova N."/>
            <person name="Pagani I."/>
            <person name="Pati A."/>
            <person name="Goodwin L."/>
            <person name="Nordberg H.P."/>
            <person name="Cantor M.N."/>
            <person name="Hua S.X."/>
            <person name="Woyke T."/>
            <person name="Kerfeld C.A."/>
        </authorList>
    </citation>
    <scope>NUCLEOTIDE SEQUENCE [LARGE SCALE GENOMIC DNA]</scope>
    <source>
        <strain evidence="1 2">PCC 7417</strain>
    </source>
</reference>
<evidence type="ECO:0000313" key="2">
    <source>
        <dbReference type="Proteomes" id="UP000010475"/>
    </source>
</evidence>
<dbReference type="eggNOG" id="ENOG502ZU40">
    <property type="taxonomic scope" value="Bacteria"/>
</dbReference>
<dbReference type="KEGG" id="csg:Cylst_4489"/>
<dbReference type="AlphaFoldDB" id="K9X2A9"/>
<name>K9X2A9_9NOST</name>
<accession>K9X2A9</accession>
<organism evidence="1 2">
    <name type="scientific">Cylindrospermum stagnale PCC 7417</name>
    <dbReference type="NCBI Taxonomy" id="56107"/>
    <lineage>
        <taxon>Bacteria</taxon>
        <taxon>Bacillati</taxon>
        <taxon>Cyanobacteriota</taxon>
        <taxon>Cyanophyceae</taxon>
        <taxon>Nostocales</taxon>
        <taxon>Nostocaceae</taxon>
        <taxon>Cylindrospermum</taxon>
    </lineage>
</organism>
<dbReference type="Proteomes" id="UP000010475">
    <property type="component" value="Chromosome"/>
</dbReference>
<evidence type="ECO:0008006" key="3">
    <source>
        <dbReference type="Google" id="ProtNLM"/>
    </source>
</evidence>
<dbReference type="RefSeq" id="WP_015209809.1">
    <property type="nucleotide sequence ID" value="NC_019757.1"/>
</dbReference>
<evidence type="ECO:0000313" key="1">
    <source>
        <dbReference type="EMBL" id="AFZ26568.1"/>
    </source>
</evidence>
<protein>
    <recommendedName>
        <fullName evidence="3">CdiI immunity protein domain-containing protein</fullName>
    </recommendedName>
</protein>
<keyword evidence="2" id="KW-1185">Reference proteome</keyword>
<dbReference type="EMBL" id="CP003642">
    <property type="protein sequence ID" value="AFZ26568.1"/>
    <property type="molecule type" value="Genomic_DNA"/>
</dbReference>
<dbReference type="OrthoDB" id="583600at2"/>
<sequence>MDISKQMIREHLRYVFGIYDDRYEEAPGSLEEYKKDIENMKTNATFFGDIEALLLAFEYILIHPEINILDFVESSIEYEEEDARSIIDFALKTIRSDTEAIPSSDSSNVRLVDMRLDEWRIRQKGNFRP</sequence>
<dbReference type="STRING" id="56107.Cylst_4489"/>